<comment type="caution">
    <text evidence="1">The sequence shown here is derived from an EMBL/GenBank/DDBJ whole genome shotgun (WGS) entry which is preliminary data.</text>
</comment>
<dbReference type="OrthoDB" id="7852032at2"/>
<accession>A0A246JXD3</accession>
<keyword evidence="2" id="KW-1185">Reference proteome</keyword>
<gene>
    <name evidence="1" type="ORF">CDQ92_11335</name>
</gene>
<organism evidence="1 2">
    <name type="scientific">Sphingopyxis bauzanensis</name>
    <dbReference type="NCBI Taxonomy" id="651663"/>
    <lineage>
        <taxon>Bacteria</taxon>
        <taxon>Pseudomonadati</taxon>
        <taxon>Pseudomonadota</taxon>
        <taxon>Alphaproteobacteria</taxon>
        <taxon>Sphingomonadales</taxon>
        <taxon>Sphingomonadaceae</taxon>
        <taxon>Sphingopyxis</taxon>
    </lineage>
</organism>
<proteinExistence type="predicted"/>
<protein>
    <submittedName>
        <fullName evidence="1">Uncharacterized protein</fullName>
    </submittedName>
</protein>
<evidence type="ECO:0000313" key="1">
    <source>
        <dbReference type="EMBL" id="OWQ97586.1"/>
    </source>
</evidence>
<dbReference type="RefSeq" id="WP_088441434.1">
    <property type="nucleotide sequence ID" value="NZ_BMMC01000029.1"/>
</dbReference>
<sequence>MDDFGPAVPIRLDGDLDRPLYRIFPLWHFEDMLRVKRLVLVSPNLWEDPREDIPASIMMQRPDHKQKGLNGYLHPARCQCWSFEGKSDSLLRAYSRVTIDPLHRRNSEPRNEGVMVRTTPRKLSTALSEWAGRVAWGKFYLGRVEYLEEEDACQKVVNNLANQGPVEIGRGENRAQ</sequence>
<dbReference type="Proteomes" id="UP000197361">
    <property type="component" value="Unassembled WGS sequence"/>
</dbReference>
<evidence type="ECO:0000313" key="2">
    <source>
        <dbReference type="Proteomes" id="UP000197361"/>
    </source>
</evidence>
<dbReference type="AlphaFoldDB" id="A0A246JXD3"/>
<dbReference type="EMBL" id="NISK01000002">
    <property type="protein sequence ID" value="OWQ97586.1"/>
    <property type="molecule type" value="Genomic_DNA"/>
</dbReference>
<name>A0A246JXD3_9SPHN</name>
<reference evidence="1 2" key="1">
    <citation type="journal article" date="2010" name="Int. J. Syst. Evol. Microbiol.">
        <title>Sphingopyxis bauzanensis sp. nov., a psychrophilic bacterium isolated from soil.</title>
        <authorList>
            <person name="Zhang D.C."/>
            <person name="Liu H.C."/>
            <person name="Xin Y.H."/>
            <person name="Zhou Y.G."/>
            <person name="Schinner F."/>
            <person name="Margesin R."/>
        </authorList>
    </citation>
    <scope>NUCLEOTIDE SEQUENCE [LARGE SCALE GENOMIC DNA]</scope>
    <source>
        <strain evidence="1 2">DSM 22271</strain>
    </source>
</reference>